<reference evidence="2" key="1">
    <citation type="submission" date="2020-08" db="EMBL/GenBank/DDBJ databases">
        <title>Lewinella bacteria from marine environments.</title>
        <authorList>
            <person name="Zhong Y."/>
        </authorList>
    </citation>
    <scope>NUCLEOTIDE SEQUENCE</scope>
    <source>
        <strain evidence="2">KCTC 42187</strain>
    </source>
</reference>
<sequence>MRLLPLLFLLLACTTTRSQPATQVVDFFIDPVGKPYYLLANAELVTDNPLGQNRFSFYDSSLGAPSVVDVSNPFAILLFYPDYGQMIVLDRTLSEVSRLDLFSVDGLQQPAALARATDNQVWVFDAWDYRLKLLDNGGNISRQSNDLRLEIAVEDPPDFIYADRATVLLHFLGSQRLAIFTNYGRFQGWASLPTATHFGWHPPFLTGSSPENAWTWTIETGARPQVPGTDKGKVLTTSAGHYTLDEKQVARFSTFSNNKN</sequence>
<keyword evidence="3" id="KW-1185">Reference proteome</keyword>
<gene>
    <name evidence="2" type="ORF">H9S92_09780</name>
</gene>
<name>A0A923PJG8_9BACT</name>
<accession>A0A923PJG8</accession>
<feature type="signal peptide" evidence="1">
    <location>
        <begin position="1"/>
        <end position="18"/>
    </location>
</feature>
<dbReference type="Proteomes" id="UP000650081">
    <property type="component" value="Unassembled WGS sequence"/>
</dbReference>
<dbReference type="RefSeq" id="WP_187466530.1">
    <property type="nucleotide sequence ID" value="NZ_JACSIT010000099.1"/>
</dbReference>
<keyword evidence="1" id="KW-0732">Signal</keyword>
<evidence type="ECO:0000313" key="2">
    <source>
        <dbReference type="EMBL" id="MBC6994454.1"/>
    </source>
</evidence>
<comment type="caution">
    <text evidence="2">The sequence shown here is derived from an EMBL/GenBank/DDBJ whole genome shotgun (WGS) entry which is preliminary data.</text>
</comment>
<evidence type="ECO:0000256" key="1">
    <source>
        <dbReference type="SAM" id="SignalP"/>
    </source>
</evidence>
<dbReference type="AlphaFoldDB" id="A0A923PJG8"/>
<proteinExistence type="predicted"/>
<organism evidence="2 3">
    <name type="scientific">Neolewinella lacunae</name>
    <dbReference type="NCBI Taxonomy" id="1517758"/>
    <lineage>
        <taxon>Bacteria</taxon>
        <taxon>Pseudomonadati</taxon>
        <taxon>Bacteroidota</taxon>
        <taxon>Saprospiria</taxon>
        <taxon>Saprospirales</taxon>
        <taxon>Lewinellaceae</taxon>
        <taxon>Neolewinella</taxon>
    </lineage>
</organism>
<evidence type="ECO:0000313" key="3">
    <source>
        <dbReference type="Proteomes" id="UP000650081"/>
    </source>
</evidence>
<dbReference type="EMBL" id="JACSIT010000099">
    <property type="protein sequence ID" value="MBC6994454.1"/>
    <property type="molecule type" value="Genomic_DNA"/>
</dbReference>
<feature type="chain" id="PRO_5036746596" evidence="1">
    <location>
        <begin position="19"/>
        <end position="260"/>
    </location>
</feature>
<protein>
    <submittedName>
        <fullName evidence="2">Uncharacterized protein</fullName>
    </submittedName>
</protein>